<proteinExistence type="predicted"/>
<feature type="region of interest" description="Disordered" evidence="1">
    <location>
        <begin position="685"/>
        <end position="705"/>
    </location>
</feature>
<dbReference type="EMBL" id="VDLU01000001">
    <property type="protein sequence ID" value="TNJ29941.1"/>
    <property type="molecule type" value="Genomic_DNA"/>
</dbReference>
<comment type="caution">
    <text evidence="2">The sequence shown here is derived from an EMBL/GenBank/DDBJ whole genome shotgun (WGS) entry which is preliminary data.</text>
</comment>
<evidence type="ECO:0000313" key="2">
    <source>
        <dbReference type="EMBL" id="TNJ29941.1"/>
    </source>
</evidence>
<keyword evidence="3" id="KW-1185">Reference proteome</keyword>
<evidence type="ECO:0000256" key="1">
    <source>
        <dbReference type="SAM" id="MobiDB-lite"/>
    </source>
</evidence>
<evidence type="ECO:0000313" key="3">
    <source>
        <dbReference type="Proteomes" id="UP000315496"/>
    </source>
</evidence>
<name>A0A4Z1TBN9_GIAMU</name>
<organism evidence="2 3">
    <name type="scientific">Giardia muris</name>
    <dbReference type="NCBI Taxonomy" id="5742"/>
    <lineage>
        <taxon>Eukaryota</taxon>
        <taxon>Metamonada</taxon>
        <taxon>Diplomonadida</taxon>
        <taxon>Hexamitidae</taxon>
        <taxon>Giardiinae</taxon>
        <taxon>Giardia</taxon>
    </lineage>
</organism>
<dbReference type="VEuPathDB" id="GiardiaDB:GMRT_15892"/>
<reference evidence="2 3" key="1">
    <citation type="submission" date="2019-05" db="EMBL/GenBank/DDBJ databases">
        <title>The compact genome of Giardia muris reveals important steps in the evolution of intestinal protozoan parasites.</title>
        <authorList>
            <person name="Xu F."/>
            <person name="Jimenez-Gonzalez A."/>
            <person name="Einarsson E."/>
            <person name="Astvaldsson A."/>
            <person name="Peirasmaki D."/>
            <person name="Eckmann L."/>
            <person name="Andersson J.O."/>
            <person name="Svard S.G."/>
            <person name="Jerlstrom-Hultqvist J."/>
        </authorList>
    </citation>
    <scope>NUCLEOTIDE SEQUENCE [LARGE SCALE GENOMIC DNA]</scope>
    <source>
        <strain evidence="2 3">Roberts-Thomson</strain>
    </source>
</reference>
<accession>A0A4Z1TBN9</accession>
<dbReference type="OrthoDB" id="269227at2759"/>
<gene>
    <name evidence="2" type="ORF">GMRT_15892</name>
</gene>
<dbReference type="AlphaFoldDB" id="A0A4Z1TBN9"/>
<sequence>MNHYTFRGGRIVFKDGLTHTHLSGYASSYMAHGDPLQGNLAVEGIGKFMDESDNREKTATDIGEFLLRTAKNSSLLEDEDAGSDDDDADTNCYINRLSTIAGLRALTPYLSTSKPLEELSGLFAAAFLKIWNRSADSVPTLQSPMKYHEKNVFEFEVEQSAISKPQLGYIQPPGVHMFPGILLTNEQIRDAIDCCKNELSAKKFQFLVDVCMYACEMFYDIHEMCLFALQTSGYAIFSGHAEALLIFDEEDTDSDSDDTGESRILTLALQGLERDTDECDEAITTFWKSAICASKRHVTEKGVLQSIMLNRMLPTLDVFDNYIEGLSITNMSTEAITSFVEAVKLPDLKAFVLGFVRAIAESHVSDGTSLQVLDLVTYSRVSSVIIAMAIQYIAALITAGDGTETVSDALEEILGPVPITCNAAQFRDELARSVCFEDGIIKSFTGQIAQDLNLLCRQKKVSPNAFLYCGAKKNDLLLLWNIFFAASEIVEPSHLVDFVGRFITQDAFKDDISKFNADCTNSCLLLFISAYASGDDDHPALTAGLEALKDGSKDEQLIYIGYICRKYSFFNMPAEYGKKLDEYLEKHRNGAAKELITLIYRSIESDIQFDLPPAHVDIFNPEVCDYGETLALLRHREDQPCIMAKHSTAIITLLSEKLQKDPGLVNTFFRSEAIGRRIEIRREALPKEEEVHDNDEDDENGKGRHYTDADYTDFSVGAAICEMFYLMISNLEELNVSLAISYLVPTVFSIIRAVFENAGAIQKAYDVNYTQKHILEVARGGASFSPSERLFNTFASQAVLLVDHLLTAYDISTDLGVMLQKHIKRTTDLHDIYSDFVCTKTEEMEPFLPLVVSIAYLAKKFTTLPFEKINADVDKLFEQTLNEPEIKNAKSLCLLSSAILSEEAQGTALKCYASLAIELERSGIRPASKEEKDYTKAVFSSIYALKNTEYPGLSLHFYNDLSDVLLDAYSEENDLLMPAYTGLKKLALPGKANPSEYKEISIYHISYILNAAAIMVHKSGAFPNTSVTDEKQTRSILEYVDSLENFLKDPDEGEAVTAAYRLLTNAALHESVKVEEKAFKTFAAKVREIALLIDKCVPSEEDDPEDRKERKQQIKSIGKLAFEVDQRLAEFVIAYYFTVLLNGRLARIVGMTASGDDAVLLTDIGLRINWRDTSAIEIAYAQLQHLLYDRKILSEKCGVAYENAVQLFQILECQIDGESEDDSDDINW</sequence>
<dbReference type="Proteomes" id="UP000315496">
    <property type="component" value="Chromosome 1"/>
</dbReference>
<protein>
    <submittedName>
        <fullName evidence="2">Uncharacterized protein</fullName>
    </submittedName>
</protein>